<accession>A0AAU6W0M5</accession>
<evidence type="ECO:0000313" key="1">
    <source>
        <dbReference type="EMBL" id="XAI70095.1"/>
    </source>
</evidence>
<protein>
    <submittedName>
        <fullName evidence="1">Uncharacterized protein</fullName>
    </submittedName>
</protein>
<proteinExistence type="predicted"/>
<reference evidence="1" key="1">
    <citation type="journal article" date="2024" name="J. Gen. Virol.">
        <title>Novel phages of Pseudomonas syringae unveil numerous potential auxiliary metabolic genes.</title>
        <authorList>
            <person name="Feltin C."/>
            <person name="Garneau J.R."/>
            <person name="Morris C.E."/>
            <person name="Berard A."/>
            <person name="Torres-Barcelo C."/>
        </authorList>
    </citation>
    <scope>NUCLEOTIDE SEQUENCE</scope>
</reference>
<organism evidence="1">
    <name type="scientific">Pseudomonas phage Nican01</name>
    <dbReference type="NCBI Taxonomy" id="3138540"/>
    <lineage>
        <taxon>Viruses</taxon>
        <taxon>Duplodnaviria</taxon>
        <taxon>Heunggongvirae</taxon>
        <taxon>Uroviricota</taxon>
        <taxon>Caudoviricetes</taxon>
        <taxon>Nickievirus</taxon>
    </lineage>
</organism>
<dbReference type="EMBL" id="PP179318">
    <property type="protein sequence ID" value="XAI70095.1"/>
    <property type="molecule type" value="Genomic_DNA"/>
</dbReference>
<sequence>MAIEIKIDDAVIQKLADEAVQKAVKSTVESSSVIKQAVEKAIASVKIDTKQIEDAVTASIKDVTSNPTFLNDLVRAAILKGADKLTGSFDASLRAAGKRMALDPDTLESVVEGVKAKLALEAEERLAEMEINGMGKFA</sequence>
<gene>
    <name evidence="1" type="ORF">Nican01_00082</name>
</gene>
<name>A0AAU6W0M5_9CAUD</name>